<dbReference type="InterPro" id="IPR052940">
    <property type="entry name" value="Carb_Esterase_6"/>
</dbReference>
<protein>
    <recommendedName>
        <fullName evidence="3">Sialate O-acetylesterase domain-containing protein</fullName>
    </recommendedName>
</protein>
<evidence type="ECO:0000259" key="3">
    <source>
        <dbReference type="Pfam" id="PF03629"/>
    </source>
</evidence>
<dbReference type="InterPro" id="IPR036514">
    <property type="entry name" value="SGNH_hydro_sf"/>
</dbReference>
<dbReference type="Gene3D" id="3.40.50.1110">
    <property type="entry name" value="SGNH hydrolase"/>
    <property type="match status" value="1"/>
</dbReference>
<name>A0ABY8UEL9_TETOB</name>
<feature type="chain" id="PRO_5047038121" description="Sialate O-acetylesterase domain-containing protein" evidence="2">
    <location>
        <begin position="25"/>
        <end position="324"/>
    </location>
</feature>
<organism evidence="4 5">
    <name type="scientific">Tetradesmus obliquus</name>
    <name type="common">Green alga</name>
    <name type="synonym">Acutodesmus obliquus</name>
    <dbReference type="NCBI Taxonomy" id="3088"/>
    <lineage>
        <taxon>Eukaryota</taxon>
        <taxon>Viridiplantae</taxon>
        <taxon>Chlorophyta</taxon>
        <taxon>core chlorophytes</taxon>
        <taxon>Chlorophyceae</taxon>
        <taxon>CS clade</taxon>
        <taxon>Sphaeropleales</taxon>
        <taxon>Scenedesmaceae</taxon>
        <taxon>Tetradesmus</taxon>
    </lineage>
</organism>
<keyword evidence="2" id="KW-0732">Signal</keyword>
<dbReference type="PANTHER" id="PTHR31988:SF19">
    <property type="entry name" value="9-O-ACETYL-N-ACETYLNEURAMINIC ACID DEACETYLASE-RELATED"/>
    <property type="match status" value="1"/>
</dbReference>
<dbReference type="Proteomes" id="UP001244341">
    <property type="component" value="Chromosome 11b"/>
</dbReference>
<evidence type="ECO:0000313" key="5">
    <source>
        <dbReference type="Proteomes" id="UP001244341"/>
    </source>
</evidence>
<dbReference type="PANTHER" id="PTHR31988">
    <property type="entry name" value="ESTERASE, PUTATIVE (DUF303)-RELATED"/>
    <property type="match status" value="1"/>
</dbReference>
<keyword evidence="5" id="KW-1185">Reference proteome</keyword>
<evidence type="ECO:0000256" key="2">
    <source>
        <dbReference type="SAM" id="SignalP"/>
    </source>
</evidence>
<reference evidence="4 5" key="1">
    <citation type="submission" date="2023-05" db="EMBL/GenBank/DDBJ databases">
        <title>A 100% complete, gapless, phased diploid assembly of the Scenedesmus obliquus UTEX 3031 genome.</title>
        <authorList>
            <person name="Biondi T.C."/>
            <person name="Hanschen E.R."/>
            <person name="Kwon T."/>
            <person name="Eng W."/>
            <person name="Kruse C.P.S."/>
            <person name="Koehler S.I."/>
            <person name="Kunde Y."/>
            <person name="Gleasner C.D."/>
            <person name="You Mak K.T."/>
            <person name="Polle J."/>
            <person name="Hovde B.T."/>
            <person name="Starkenburg S.R."/>
        </authorList>
    </citation>
    <scope>NUCLEOTIDE SEQUENCE [LARGE SCALE GENOMIC DNA]</scope>
    <source>
        <strain evidence="4 5">DOE0152z</strain>
    </source>
</reference>
<keyword evidence="1" id="KW-0378">Hydrolase</keyword>
<dbReference type="InterPro" id="IPR005181">
    <property type="entry name" value="SASA"/>
</dbReference>
<sequence length="324" mass="34275">MTDRARMRLLVAAVSIGLLQLLLQLHRPQHSLHQHHDDSPSPAAGAAAAAAAAADAYAAAAGPSSAPLVDVWILAGQSNMVGWNKADGQPMPQLCAPWPGEILAFNSTGEWVDAVPNVHTGIYDYPDQDSCGPDMAFARTLIQMGAARKVGLVPTAMGGTNLFQHWAPGGQLWSNMVGRTQAGMHQMAGRGRLRGMLWIQGEADGAGSMQQAFDYGSNFTAWLAATRSALSALHPQLPVLMVIMATRQRSIAFPHIDIVAAQQRALQLPGLFKLEMTGFEFYPMDVGLPGGEAELVHLTKAGCAALGVAMGYLVASKDGLQCSS</sequence>
<dbReference type="Pfam" id="PF03629">
    <property type="entry name" value="SASA"/>
    <property type="match status" value="1"/>
</dbReference>
<proteinExistence type="predicted"/>
<dbReference type="SUPFAM" id="SSF52266">
    <property type="entry name" value="SGNH hydrolase"/>
    <property type="match status" value="1"/>
</dbReference>
<evidence type="ECO:0000313" key="4">
    <source>
        <dbReference type="EMBL" id="WIA19948.1"/>
    </source>
</evidence>
<feature type="domain" description="Sialate O-acetylesterase" evidence="3">
    <location>
        <begin position="70"/>
        <end position="278"/>
    </location>
</feature>
<accession>A0ABY8UEL9</accession>
<gene>
    <name evidence="4" type="ORF">OEZ85_005831</name>
</gene>
<feature type="signal peptide" evidence="2">
    <location>
        <begin position="1"/>
        <end position="24"/>
    </location>
</feature>
<evidence type="ECO:0000256" key="1">
    <source>
        <dbReference type="ARBA" id="ARBA00022801"/>
    </source>
</evidence>
<dbReference type="EMBL" id="CP126218">
    <property type="protein sequence ID" value="WIA19948.1"/>
    <property type="molecule type" value="Genomic_DNA"/>
</dbReference>